<gene>
    <name evidence="9" type="ORF">BLA60_03565</name>
</gene>
<dbReference type="AlphaFoldDB" id="A0A7Z1B1Q6"/>
<dbReference type="InterPro" id="IPR037294">
    <property type="entry name" value="ABC_BtuC-like"/>
</dbReference>
<dbReference type="PANTHER" id="PTHR30472">
    <property type="entry name" value="FERRIC ENTEROBACTIN TRANSPORT SYSTEM PERMEASE PROTEIN"/>
    <property type="match status" value="1"/>
</dbReference>
<sequence>MTAVLDERNAVRRVASVRRRGIRRGRTVGLVLAALASGLVLLELSLGSVTLPPDDVLAALFGTATPQAEYIVGEVRAPRALTGALAGAAFGLSGAIFQGLVRNPLASPDIIGITMGASAAAVVAIVVFGATGAPVSVSAFCGALGTATLIYVLAWRRGMSGYRLVLVGIAVAAVLSSVVSYLMTRAQVRDAQQALVWLTGSLTARTWTDVAPLAVAVVVLVPPAVLLASGLRPLQFGDDAATGLGVRVERHRLGLIVVAVALAAAATAAAGPVAFVAFVSAPIARALVNGNGPALVPAAFTGAVVLVGSDLVAQHVLELVGIVALPVGVVTGVLGAPYLLWLMSTTNRTGRA</sequence>
<dbReference type="CDD" id="cd06550">
    <property type="entry name" value="TM_ABC_iron-siderophores_like"/>
    <property type="match status" value="1"/>
</dbReference>
<evidence type="ECO:0000313" key="9">
    <source>
        <dbReference type="EMBL" id="OLF14227.1"/>
    </source>
</evidence>
<feature type="transmembrane region" description="Helical" evidence="8">
    <location>
        <begin position="110"/>
        <end position="131"/>
    </location>
</feature>
<keyword evidence="10" id="KW-1185">Reference proteome</keyword>
<comment type="similarity">
    <text evidence="2">Belongs to the binding-protein-dependent transport system permease family. FecCD subfamily.</text>
</comment>
<evidence type="ECO:0000256" key="1">
    <source>
        <dbReference type="ARBA" id="ARBA00004651"/>
    </source>
</evidence>
<dbReference type="Proteomes" id="UP000185696">
    <property type="component" value="Unassembled WGS sequence"/>
</dbReference>
<dbReference type="Gene3D" id="1.10.3470.10">
    <property type="entry name" value="ABC transporter involved in vitamin B12 uptake, BtuC"/>
    <property type="match status" value="1"/>
</dbReference>
<evidence type="ECO:0000256" key="5">
    <source>
        <dbReference type="ARBA" id="ARBA00022692"/>
    </source>
</evidence>
<evidence type="ECO:0000256" key="2">
    <source>
        <dbReference type="ARBA" id="ARBA00007935"/>
    </source>
</evidence>
<dbReference type="PANTHER" id="PTHR30472:SF24">
    <property type="entry name" value="FERRIC ENTEROBACTIN TRANSPORT SYSTEM PERMEASE PROTEIN FEPG"/>
    <property type="match status" value="1"/>
</dbReference>
<keyword evidence="3" id="KW-0813">Transport</keyword>
<proteinExistence type="inferred from homology"/>
<evidence type="ECO:0000313" key="10">
    <source>
        <dbReference type="Proteomes" id="UP000185696"/>
    </source>
</evidence>
<comment type="caution">
    <text evidence="9">The sequence shown here is derived from an EMBL/GenBank/DDBJ whole genome shotgun (WGS) entry which is preliminary data.</text>
</comment>
<protein>
    <submittedName>
        <fullName evidence="9">Iron ABC transporter</fullName>
    </submittedName>
</protein>
<feature type="transmembrane region" description="Helical" evidence="8">
    <location>
        <begin position="210"/>
        <end position="232"/>
    </location>
</feature>
<name>A0A7Z1B1Q6_9PSEU</name>
<evidence type="ECO:0000256" key="7">
    <source>
        <dbReference type="ARBA" id="ARBA00023136"/>
    </source>
</evidence>
<dbReference type="EMBL" id="MSIF01000001">
    <property type="protein sequence ID" value="OLF14227.1"/>
    <property type="molecule type" value="Genomic_DNA"/>
</dbReference>
<keyword evidence="5 8" id="KW-0812">Transmembrane</keyword>
<dbReference type="OrthoDB" id="4455417at2"/>
<dbReference type="GO" id="GO:0022857">
    <property type="term" value="F:transmembrane transporter activity"/>
    <property type="evidence" value="ECO:0007669"/>
    <property type="project" value="InterPro"/>
</dbReference>
<evidence type="ECO:0000256" key="8">
    <source>
        <dbReference type="SAM" id="Phobius"/>
    </source>
</evidence>
<feature type="transmembrane region" description="Helical" evidence="8">
    <location>
        <begin position="80"/>
        <end position="101"/>
    </location>
</feature>
<feature type="transmembrane region" description="Helical" evidence="8">
    <location>
        <begin position="294"/>
        <end position="312"/>
    </location>
</feature>
<dbReference type="GO" id="GO:0005886">
    <property type="term" value="C:plasma membrane"/>
    <property type="evidence" value="ECO:0007669"/>
    <property type="project" value="UniProtKB-SubCell"/>
</dbReference>
<feature type="transmembrane region" description="Helical" evidence="8">
    <location>
        <begin position="28"/>
        <end position="51"/>
    </location>
</feature>
<feature type="transmembrane region" description="Helical" evidence="8">
    <location>
        <begin position="137"/>
        <end position="155"/>
    </location>
</feature>
<dbReference type="Pfam" id="PF01032">
    <property type="entry name" value="FecCD"/>
    <property type="match status" value="1"/>
</dbReference>
<keyword evidence="6 8" id="KW-1133">Transmembrane helix</keyword>
<dbReference type="SUPFAM" id="SSF81345">
    <property type="entry name" value="ABC transporter involved in vitamin B12 uptake, BtuC"/>
    <property type="match status" value="1"/>
</dbReference>
<comment type="subcellular location">
    <subcellularLocation>
        <location evidence="1">Cell membrane</location>
        <topology evidence="1">Multi-pass membrane protein</topology>
    </subcellularLocation>
</comment>
<dbReference type="GO" id="GO:0033214">
    <property type="term" value="P:siderophore-iron import into cell"/>
    <property type="evidence" value="ECO:0007669"/>
    <property type="project" value="TreeGrafter"/>
</dbReference>
<feature type="transmembrane region" description="Helical" evidence="8">
    <location>
        <begin position="253"/>
        <end position="279"/>
    </location>
</feature>
<organism evidence="9 10">
    <name type="scientific">Actinophytocola xinjiangensis</name>
    <dbReference type="NCBI Taxonomy" id="485602"/>
    <lineage>
        <taxon>Bacteria</taxon>
        <taxon>Bacillati</taxon>
        <taxon>Actinomycetota</taxon>
        <taxon>Actinomycetes</taxon>
        <taxon>Pseudonocardiales</taxon>
        <taxon>Pseudonocardiaceae</taxon>
    </lineage>
</organism>
<evidence type="ECO:0000256" key="3">
    <source>
        <dbReference type="ARBA" id="ARBA00022448"/>
    </source>
</evidence>
<dbReference type="InterPro" id="IPR000522">
    <property type="entry name" value="ABC_transptr_permease_BtuC"/>
</dbReference>
<evidence type="ECO:0000256" key="6">
    <source>
        <dbReference type="ARBA" id="ARBA00022989"/>
    </source>
</evidence>
<keyword evidence="7 8" id="KW-0472">Membrane</keyword>
<evidence type="ECO:0000256" key="4">
    <source>
        <dbReference type="ARBA" id="ARBA00022475"/>
    </source>
</evidence>
<keyword evidence="4" id="KW-1003">Cell membrane</keyword>
<feature type="transmembrane region" description="Helical" evidence="8">
    <location>
        <begin position="162"/>
        <end position="183"/>
    </location>
</feature>
<accession>A0A7Z1B1Q6</accession>
<feature type="transmembrane region" description="Helical" evidence="8">
    <location>
        <begin position="319"/>
        <end position="341"/>
    </location>
</feature>
<dbReference type="RefSeq" id="WP_075131173.1">
    <property type="nucleotide sequence ID" value="NZ_MSIF01000001.1"/>
</dbReference>
<reference evidence="9 10" key="1">
    <citation type="submission" date="2016-12" db="EMBL/GenBank/DDBJ databases">
        <title>The draft genome sequence of Actinophytocola xinjiangensis.</title>
        <authorList>
            <person name="Wang W."/>
            <person name="Yuan L."/>
        </authorList>
    </citation>
    <scope>NUCLEOTIDE SEQUENCE [LARGE SCALE GENOMIC DNA]</scope>
    <source>
        <strain evidence="9 10">CGMCC 4.4663</strain>
    </source>
</reference>